<evidence type="ECO:0000313" key="1">
    <source>
        <dbReference type="EMBL" id="AZQ10129.1"/>
    </source>
</evidence>
<evidence type="ECO:0000313" key="2">
    <source>
        <dbReference type="Proteomes" id="UP000278437"/>
    </source>
</evidence>
<proteinExistence type="predicted"/>
<dbReference type="RefSeq" id="WP_126166521.1">
    <property type="nucleotide sequence ID" value="NZ_CP020373.1"/>
</dbReference>
<dbReference type="EMBL" id="CP020373">
    <property type="protein sequence ID" value="AZQ10129.1"/>
    <property type="molecule type" value="Genomic_DNA"/>
</dbReference>
<dbReference type="Proteomes" id="UP000278437">
    <property type="component" value="Chromosome"/>
</dbReference>
<protein>
    <submittedName>
        <fullName evidence="1">Uncharacterized protein</fullName>
    </submittedName>
</protein>
<organism evidence="1 2">
    <name type="scientific">Shewanella khirikhana</name>
    <dbReference type="NCBI Taxonomy" id="1965282"/>
    <lineage>
        <taxon>Bacteria</taxon>
        <taxon>Pseudomonadati</taxon>
        <taxon>Pseudomonadota</taxon>
        <taxon>Gammaproteobacteria</taxon>
        <taxon>Alteromonadales</taxon>
        <taxon>Shewanellaceae</taxon>
        <taxon>Shewanella</taxon>
    </lineage>
</organism>
<sequence>MEGNAIYQQETVAVTLCDGSRHQAQRVIQNRHGQHYQFKRPVMRRYQDLCLDNLAADEVALAPGLIYQLMSEV</sequence>
<gene>
    <name evidence="1" type="ORF">STH12_00993</name>
</gene>
<accession>A0ABM7D1I8</accession>
<reference evidence="2" key="1">
    <citation type="submission" date="2017-03" db="EMBL/GenBank/DDBJ databases">
        <title>Full genome sequence of a non-lethal Shewanella isolate that potentiates virulence of Vibio parahaemolyticus causing acute hepatopancreatic necrosis disease (AHPND) in shrimp.</title>
        <authorList>
            <person name="Prachumwat A."/>
            <person name="Sritunyalucksana K."/>
        </authorList>
    </citation>
    <scope>NUCLEOTIDE SEQUENCE [LARGE SCALE GENOMIC DNA]</scope>
    <source>
        <strain evidence="2">TH2012</strain>
    </source>
</reference>
<name>A0ABM7D1I8_9GAMM</name>
<keyword evidence="2" id="KW-1185">Reference proteome</keyword>